<dbReference type="InterPro" id="IPR051406">
    <property type="entry name" value="PLD_domain"/>
</dbReference>
<dbReference type="Proteomes" id="UP000494106">
    <property type="component" value="Unassembled WGS sequence"/>
</dbReference>
<feature type="domain" description="Phospholipase D-like" evidence="7">
    <location>
        <begin position="54"/>
        <end position="181"/>
    </location>
</feature>
<evidence type="ECO:0000256" key="5">
    <source>
        <dbReference type="ARBA" id="ARBA00040549"/>
    </source>
</evidence>
<dbReference type="PANTHER" id="PTHR43856:SF1">
    <property type="entry name" value="MITOCHONDRIAL CARDIOLIPIN HYDROLASE"/>
    <property type="match status" value="1"/>
</dbReference>
<dbReference type="InterPro" id="IPR025202">
    <property type="entry name" value="PLD-like_dom"/>
</dbReference>
<comment type="similarity">
    <text evidence="4">Belongs to the phospholipase D family. MitoPLD/Zucchini subfamily.</text>
</comment>
<dbReference type="EMBL" id="CADEBC010000733">
    <property type="protein sequence ID" value="CAB3260288.1"/>
    <property type="molecule type" value="Genomic_DNA"/>
</dbReference>
<dbReference type="PANTHER" id="PTHR43856">
    <property type="entry name" value="CARDIOLIPIN HYDROLASE"/>
    <property type="match status" value="1"/>
</dbReference>
<dbReference type="Pfam" id="PF13091">
    <property type="entry name" value="PLDc_2"/>
    <property type="match status" value="1"/>
</dbReference>
<dbReference type="GO" id="GO:0016891">
    <property type="term" value="F:RNA endonuclease activity producing 5'-phosphomonoesters, hydrolytic mechanism"/>
    <property type="evidence" value="ECO:0007669"/>
    <property type="project" value="TreeGrafter"/>
</dbReference>
<dbReference type="OrthoDB" id="5205528at2759"/>
<reference evidence="8 9" key="1">
    <citation type="submission" date="2020-04" db="EMBL/GenBank/DDBJ databases">
        <authorList>
            <person name="Wallbank WR R."/>
            <person name="Pardo Diaz C."/>
            <person name="Kozak K."/>
            <person name="Martin S."/>
            <person name="Jiggins C."/>
            <person name="Moest M."/>
            <person name="Warren A I."/>
            <person name="Byers J.R.P. K."/>
            <person name="Montejo-Kovacevich G."/>
            <person name="Yen C E."/>
        </authorList>
    </citation>
    <scope>NUCLEOTIDE SEQUENCE [LARGE SCALE GENOMIC DNA]</scope>
</reference>
<keyword evidence="1" id="KW-0378">Hydrolase</keyword>
<evidence type="ECO:0000256" key="3">
    <source>
        <dbReference type="ARBA" id="ARBA00023098"/>
    </source>
</evidence>
<proteinExistence type="inferred from homology"/>
<dbReference type="AlphaFoldDB" id="A0A8S1BBY7"/>
<keyword evidence="9" id="KW-1185">Reference proteome</keyword>
<comment type="caution">
    <text evidence="8">The sequence shown here is derived from an EMBL/GenBank/DDBJ whole genome shotgun (WGS) entry which is preliminary data.</text>
</comment>
<dbReference type="GO" id="GO:0034587">
    <property type="term" value="P:piRNA processing"/>
    <property type="evidence" value="ECO:0007669"/>
    <property type="project" value="TreeGrafter"/>
</dbReference>
<keyword evidence="3" id="KW-0443">Lipid metabolism</keyword>
<evidence type="ECO:0000313" key="8">
    <source>
        <dbReference type="EMBL" id="CAB3260288.1"/>
    </source>
</evidence>
<evidence type="ECO:0000313" key="9">
    <source>
        <dbReference type="Proteomes" id="UP000494106"/>
    </source>
</evidence>
<evidence type="ECO:0000256" key="6">
    <source>
        <dbReference type="ARBA" id="ARBA00043167"/>
    </source>
</evidence>
<evidence type="ECO:0000256" key="4">
    <source>
        <dbReference type="ARBA" id="ARBA00038012"/>
    </source>
</evidence>
<evidence type="ECO:0000256" key="2">
    <source>
        <dbReference type="ARBA" id="ARBA00022963"/>
    </source>
</evidence>
<keyword evidence="2" id="KW-0442">Lipid degradation</keyword>
<dbReference type="GO" id="GO:0016042">
    <property type="term" value="P:lipid catabolic process"/>
    <property type="evidence" value="ECO:0007669"/>
    <property type="project" value="UniProtKB-KW"/>
</dbReference>
<protein>
    <recommendedName>
        <fullName evidence="5">Mitochondrial cardiolipin hydrolase</fullName>
    </recommendedName>
    <alternativeName>
        <fullName evidence="6">Mitochondrial phospholipase</fullName>
    </alternativeName>
</protein>
<name>A0A8S1BBY7_ARCPL</name>
<sequence>MLLTPRIISSAAALAITCAISAAAYYYKSRSLEINEVMVFCKLQYNAYNYFDKLISYVEAAKKSVNVCMPTIHNPAIQGRLVSLLKKKNIKIRIIIDRTGYNESTDFLIKELIDAGAEVKCKPNEPFYKMQHKFCLVDDKILMTGTLDWGNDRSADNWNYVYITNKLQLVEPVKKEFYELWSQFSSDLESNRVKRLLSDSSNISSISFDSKSPATAYDVTEPSTRDIALTPEICLP</sequence>
<accession>A0A8S1BBY7</accession>
<dbReference type="SUPFAM" id="SSF56024">
    <property type="entry name" value="Phospholipase D/nuclease"/>
    <property type="match status" value="1"/>
</dbReference>
<organism evidence="8 9">
    <name type="scientific">Arctia plantaginis</name>
    <name type="common">Wood tiger moth</name>
    <name type="synonym">Phalaena plantaginis</name>
    <dbReference type="NCBI Taxonomy" id="874455"/>
    <lineage>
        <taxon>Eukaryota</taxon>
        <taxon>Metazoa</taxon>
        <taxon>Ecdysozoa</taxon>
        <taxon>Arthropoda</taxon>
        <taxon>Hexapoda</taxon>
        <taxon>Insecta</taxon>
        <taxon>Pterygota</taxon>
        <taxon>Neoptera</taxon>
        <taxon>Endopterygota</taxon>
        <taxon>Lepidoptera</taxon>
        <taxon>Glossata</taxon>
        <taxon>Ditrysia</taxon>
        <taxon>Noctuoidea</taxon>
        <taxon>Erebidae</taxon>
        <taxon>Arctiinae</taxon>
        <taxon>Arctia</taxon>
    </lineage>
</organism>
<evidence type="ECO:0000259" key="7">
    <source>
        <dbReference type="Pfam" id="PF13091"/>
    </source>
</evidence>
<dbReference type="Gene3D" id="3.30.870.10">
    <property type="entry name" value="Endonuclease Chain A"/>
    <property type="match status" value="1"/>
</dbReference>
<evidence type="ECO:0000256" key="1">
    <source>
        <dbReference type="ARBA" id="ARBA00022801"/>
    </source>
</evidence>
<dbReference type="GO" id="GO:0005739">
    <property type="term" value="C:mitochondrion"/>
    <property type="evidence" value="ECO:0007669"/>
    <property type="project" value="TreeGrafter"/>
</dbReference>
<gene>
    <name evidence="8" type="ORF">APLA_LOCUS17373</name>
</gene>